<protein>
    <recommendedName>
        <fullName evidence="3">DUF4806 domain-containing protein</fullName>
    </recommendedName>
</protein>
<evidence type="ECO:0008006" key="3">
    <source>
        <dbReference type="Google" id="ProtNLM"/>
    </source>
</evidence>
<dbReference type="EnsemblMetazoa" id="ADAC011127-RA">
    <property type="protein sequence ID" value="ADAC011127-PA"/>
    <property type="gene ID" value="ADAC011127"/>
</dbReference>
<name>A0A2K6VAZ9_ANODA</name>
<sequence length="299" mass="33505">MDPNIHEIVRQVFAETRSIENALHFMTNSIAADPLVESGVGGARSGKGMWSRRNKQYKPPEFTAPHGTSIDDQPSAAKRRKLDSNALESINVEKLLSPTTRKTPAATSTEATDKVLGTVDAILQKALEVVWLTSNAPALKHPMPFNPVRNLIELQRLEIKAEGGKLLKYVLRAIDVVKGNGRMVGCRIVDFFFERTFLMQCDWFANDKSAPSRTIPLSEYTNTIGLFHEVILRSDPDFTLEETEQFLQSCLVEIRKKVEQDAATEAIGQDEEHLDQSIVIEETVVSESEIEEVAVPWWT</sequence>
<dbReference type="VEuPathDB" id="VectorBase:ADAR2_009365"/>
<organism evidence="1 2">
    <name type="scientific">Anopheles darlingi</name>
    <name type="common">Mosquito</name>
    <dbReference type="NCBI Taxonomy" id="43151"/>
    <lineage>
        <taxon>Eukaryota</taxon>
        <taxon>Metazoa</taxon>
        <taxon>Ecdysozoa</taxon>
        <taxon>Arthropoda</taxon>
        <taxon>Hexapoda</taxon>
        <taxon>Insecta</taxon>
        <taxon>Pterygota</taxon>
        <taxon>Neoptera</taxon>
        <taxon>Endopterygota</taxon>
        <taxon>Diptera</taxon>
        <taxon>Nematocera</taxon>
        <taxon>Culicoidea</taxon>
        <taxon>Culicidae</taxon>
        <taxon>Anophelinae</taxon>
        <taxon>Anopheles</taxon>
    </lineage>
</organism>
<dbReference type="Proteomes" id="UP000000673">
    <property type="component" value="Unassembled WGS sequence"/>
</dbReference>
<dbReference type="AlphaFoldDB" id="A0A2K6VAZ9"/>
<reference evidence="1" key="2">
    <citation type="submission" date="2018-02" db="UniProtKB">
        <authorList>
            <consortium name="EnsemblMetazoa"/>
        </authorList>
    </citation>
    <scope>IDENTIFICATION</scope>
</reference>
<evidence type="ECO:0000313" key="1">
    <source>
        <dbReference type="EnsemblMetazoa" id="ADAC011127-PA"/>
    </source>
</evidence>
<reference evidence="2" key="1">
    <citation type="journal article" date="2010" name="BMC Genomics">
        <title>Combination of measures distinguishes pre-miRNAs from other stem-loops in the genome of the newly sequenced Anopheles darlingi.</title>
        <authorList>
            <person name="Mendes N.D."/>
            <person name="Freitas A.T."/>
            <person name="Vasconcelos A.T."/>
            <person name="Sagot M.F."/>
        </authorList>
    </citation>
    <scope>NUCLEOTIDE SEQUENCE</scope>
</reference>
<proteinExistence type="predicted"/>
<accession>A0A2K6VAZ9</accession>
<evidence type="ECO:0000313" key="2">
    <source>
        <dbReference type="Proteomes" id="UP000000673"/>
    </source>
</evidence>
<keyword evidence="2" id="KW-1185">Reference proteome</keyword>
<dbReference type="VEuPathDB" id="VectorBase:ADAC011127"/>